<dbReference type="Pfam" id="PF00563">
    <property type="entry name" value="EAL"/>
    <property type="match status" value="1"/>
</dbReference>
<dbReference type="Proteomes" id="UP000255125">
    <property type="component" value="Unassembled WGS sequence"/>
</dbReference>
<accession>A0A379ICK6</accession>
<dbReference type="InterPro" id="IPR011006">
    <property type="entry name" value="CheY-like_superfamily"/>
</dbReference>
<organism evidence="4 5">
    <name type="scientific">Pseudomonas fluorescens</name>
    <dbReference type="NCBI Taxonomy" id="294"/>
    <lineage>
        <taxon>Bacteria</taxon>
        <taxon>Pseudomonadati</taxon>
        <taxon>Pseudomonadota</taxon>
        <taxon>Gammaproteobacteria</taxon>
        <taxon>Pseudomonadales</taxon>
        <taxon>Pseudomonadaceae</taxon>
        <taxon>Pseudomonas</taxon>
    </lineage>
</organism>
<name>A0A379ICK6_PSEFL</name>
<dbReference type="EMBL" id="UGUS01000002">
    <property type="protein sequence ID" value="SUD30585.1"/>
    <property type="molecule type" value="Genomic_DNA"/>
</dbReference>
<evidence type="ECO:0000259" key="2">
    <source>
        <dbReference type="PROSITE" id="PS50110"/>
    </source>
</evidence>
<evidence type="ECO:0000313" key="4">
    <source>
        <dbReference type="EMBL" id="SUD30585.1"/>
    </source>
</evidence>
<dbReference type="GO" id="GO:0000160">
    <property type="term" value="P:phosphorelay signal transduction system"/>
    <property type="evidence" value="ECO:0007669"/>
    <property type="project" value="InterPro"/>
</dbReference>
<dbReference type="PANTHER" id="PTHR33121:SF70">
    <property type="entry name" value="SIGNALING PROTEIN YKOW"/>
    <property type="match status" value="1"/>
</dbReference>
<dbReference type="SMART" id="SM00448">
    <property type="entry name" value="REC"/>
    <property type="match status" value="1"/>
</dbReference>
<feature type="domain" description="Response regulatory" evidence="2">
    <location>
        <begin position="7"/>
        <end position="128"/>
    </location>
</feature>
<proteinExistence type="predicted"/>
<dbReference type="PROSITE" id="PS50883">
    <property type="entry name" value="EAL"/>
    <property type="match status" value="1"/>
</dbReference>
<feature type="domain" description="EAL" evidence="3">
    <location>
        <begin position="143"/>
        <end position="398"/>
    </location>
</feature>
<gene>
    <name evidence="4" type="primary">rocR_2</name>
    <name evidence="4" type="ORF">NCTC10392_02507</name>
</gene>
<dbReference type="PROSITE" id="PS50110">
    <property type="entry name" value="RESPONSE_REGULATORY"/>
    <property type="match status" value="1"/>
</dbReference>
<sequence length="404" mass="44092">MSFLPIRVLVVEEHPFKRLVATQAFEEAGCDCVLAAADVEAALKLLDRAGPVDIVLCTLKEEGMQGLTTLEAISRTRRVKSIIICSTHAQDLHEAIERMIGLLGVSVLGYIDCSVRTGVIASLLTLYLESTIAVGNVVPQKPRHAPASKARLALAIAGNELKAFFQPKFNLTTGEVDSLEVLTRWEHPQDGVLCPADFLPRLVEFGLMDELFFAQLDQALAFLQTAQEQGHTLSLAFNLEAGQLAHQSLLPRLCNALEQYAIDPSRLTFEITEGGLLEVSSSVLETLIRLRMMGAGLSIDDFGIGYSSLERLCQLPFTEIKLDARFARDLETSSRNRAVISSTLALGQALGMMVVVEGVEHENQRQRLLKLGCTLGQGYLCARPMSASGVLSWLELTLASRSTL</sequence>
<dbReference type="GO" id="GO:0071111">
    <property type="term" value="F:cyclic-guanylate-specific phosphodiesterase activity"/>
    <property type="evidence" value="ECO:0007669"/>
    <property type="project" value="UniProtKB-EC"/>
</dbReference>
<dbReference type="SUPFAM" id="SSF52172">
    <property type="entry name" value="CheY-like"/>
    <property type="match status" value="1"/>
</dbReference>
<dbReference type="InterPro" id="IPR035919">
    <property type="entry name" value="EAL_sf"/>
</dbReference>
<keyword evidence="4" id="KW-0378">Hydrolase</keyword>
<dbReference type="InterPro" id="IPR001789">
    <property type="entry name" value="Sig_transdc_resp-reg_receiver"/>
</dbReference>
<dbReference type="InterPro" id="IPR001633">
    <property type="entry name" value="EAL_dom"/>
</dbReference>
<evidence type="ECO:0000256" key="1">
    <source>
        <dbReference type="PROSITE-ProRule" id="PRU00169"/>
    </source>
</evidence>
<comment type="caution">
    <text evidence="1">Lacks conserved residue(s) required for the propagation of feature annotation.</text>
</comment>
<dbReference type="CDD" id="cd01948">
    <property type="entry name" value="EAL"/>
    <property type="match status" value="1"/>
</dbReference>
<dbReference type="InterPro" id="IPR050706">
    <property type="entry name" value="Cyclic-di-GMP_PDE-like"/>
</dbReference>
<reference evidence="4 5" key="1">
    <citation type="submission" date="2018-06" db="EMBL/GenBank/DDBJ databases">
        <authorList>
            <consortium name="Pathogen Informatics"/>
            <person name="Doyle S."/>
        </authorList>
    </citation>
    <scope>NUCLEOTIDE SEQUENCE [LARGE SCALE GENOMIC DNA]</scope>
    <source>
        <strain evidence="4 5">NCTC10392</strain>
    </source>
</reference>
<evidence type="ECO:0000259" key="3">
    <source>
        <dbReference type="PROSITE" id="PS50883"/>
    </source>
</evidence>
<dbReference type="KEGG" id="pfn:HZ99_01820"/>
<dbReference type="SMART" id="SM00052">
    <property type="entry name" value="EAL"/>
    <property type="match status" value="1"/>
</dbReference>
<dbReference type="RefSeq" id="WP_038440890.1">
    <property type="nucleotide sequence ID" value="NZ_CP008896.1"/>
</dbReference>
<dbReference type="EC" id="3.1.4.52" evidence="4"/>
<protein>
    <submittedName>
        <fullName evidence="4">Protein RocR</fullName>
        <ecNumber evidence="4">3.1.4.52</ecNumber>
    </submittedName>
</protein>
<dbReference type="Gene3D" id="3.40.50.2300">
    <property type="match status" value="1"/>
</dbReference>
<dbReference type="Gene3D" id="3.20.20.450">
    <property type="entry name" value="EAL domain"/>
    <property type="match status" value="1"/>
</dbReference>
<dbReference type="AlphaFoldDB" id="A0A379ICK6"/>
<dbReference type="PANTHER" id="PTHR33121">
    <property type="entry name" value="CYCLIC DI-GMP PHOSPHODIESTERASE PDEF"/>
    <property type="match status" value="1"/>
</dbReference>
<dbReference type="OrthoDB" id="9812358at2"/>
<dbReference type="SUPFAM" id="SSF141868">
    <property type="entry name" value="EAL domain-like"/>
    <property type="match status" value="1"/>
</dbReference>
<dbReference type="Pfam" id="PF00072">
    <property type="entry name" value="Response_reg"/>
    <property type="match status" value="1"/>
</dbReference>
<evidence type="ECO:0000313" key="5">
    <source>
        <dbReference type="Proteomes" id="UP000255125"/>
    </source>
</evidence>